<dbReference type="SMART" id="SM00239">
    <property type="entry name" value="C2"/>
    <property type="match status" value="1"/>
</dbReference>
<name>A0A5J4Z804_PORPP</name>
<dbReference type="AlphaFoldDB" id="A0A5J4Z804"/>
<evidence type="ECO:0000256" key="2">
    <source>
        <dbReference type="ARBA" id="ARBA00022837"/>
    </source>
</evidence>
<gene>
    <name evidence="4" type="ORF">FVE85_6873</name>
</gene>
<dbReference type="SUPFAM" id="SSF49562">
    <property type="entry name" value="C2 domain (Calcium/lipid-binding domain, CaLB)"/>
    <property type="match status" value="1"/>
</dbReference>
<dbReference type="InterPro" id="IPR000008">
    <property type="entry name" value="C2_dom"/>
</dbReference>
<dbReference type="Gene3D" id="2.60.40.150">
    <property type="entry name" value="C2 domain"/>
    <property type="match status" value="1"/>
</dbReference>
<dbReference type="InterPro" id="IPR035892">
    <property type="entry name" value="C2_domain_sf"/>
</dbReference>
<dbReference type="PANTHER" id="PTHR45911">
    <property type="entry name" value="C2 DOMAIN-CONTAINING PROTEIN"/>
    <property type="match status" value="1"/>
</dbReference>
<organism evidence="4 5">
    <name type="scientific">Porphyridium purpureum</name>
    <name type="common">Red alga</name>
    <name type="synonym">Porphyridium cruentum</name>
    <dbReference type="NCBI Taxonomy" id="35688"/>
    <lineage>
        <taxon>Eukaryota</taxon>
        <taxon>Rhodophyta</taxon>
        <taxon>Bangiophyceae</taxon>
        <taxon>Porphyridiales</taxon>
        <taxon>Porphyridiaceae</taxon>
        <taxon>Porphyridium</taxon>
    </lineage>
</organism>
<accession>A0A5J4Z804</accession>
<dbReference type="PANTHER" id="PTHR45911:SF4">
    <property type="entry name" value="MULTIPLE C2 AND TRANSMEMBRANE DOMAIN-CONTAINING PROTEIN"/>
    <property type="match status" value="1"/>
</dbReference>
<dbReference type="GO" id="GO:0016020">
    <property type="term" value="C:membrane"/>
    <property type="evidence" value="ECO:0007669"/>
    <property type="project" value="TreeGrafter"/>
</dbReference>
<dbReference type="GO" id="GO:0005509">
    <property type="term" value="F:calcium ion binding"/>
    <property type="evidence" value="ECO:0007669"/>
    <property type="project" value="TreeGrafter"/>
</dbReference>
<sequence>MDGTFLIHVVSAYGVASMDTGSKSDPYVKVLLGDCELGKTAVVKNSLSPVWNYKIKVHLKGPESCVHEEALVFEAFDKDRFTRDDFLGIVKIKFDKIISGEINKVHMLGSRPLPHKDKVAGSLTLEFSYVPGADAGAPAGYIDAHAYHWENGKFRPGSG</sequence>
<dbReference type="Proteomes" id="UP000324585">
    <property type="component" value="Unassembled WGS sequence"/>
</dbReference>
<protein>
    <submittedName>
        <fullName evidence="4">E3 ubiquitin-protein ligase NEDD4</fullName>
    </submittedName>
</protein>
<evidence type="ECO:0000313" key="4">
    <source>
        <dbReference type="EMBL" id="KAA8499288.1"/>
    </source>
</evidence>
<comment type="caution">
    <text evidence="4">The sequence shown here is derived from an EMBL/GenBank/DDBJ whole genome shotgun (WGS) entry which is preliminary data.</text>
</comment>
<keyword evidence="5" id="KW-1185">Reference proteome</keyword>
<dbReference type="Pfam" id="PF00168">
    <property type="entry name" value="C2"/>
    <property type="match status" value="1"/>
</dbReference>
<dbReference type="EMBL" id="VRMN01000001">
    <property type="protein sequence ID" value="KAA8499288.1"/>
    <property type="molecule type" value="Genomic_DNA"/>
</dbReference>
<dbReference type="CDD" id="cd00030">
    <property type="entry name" value="C2"/>
    <property type="match status" value="1"/>
</dbReference>
<reference evidence="5" key="1">
    <citation type="journal article" date="2019" name="Nat. Commun.">
        <title>Expansion of phycobilisome linker gene families in mesophilic red algae.</title>
        <authorList>
            <person name="Lee J."/>
            <person name="Kim D."/>
            <person name="Bhattacharya D."/>
            <person name="Yoon H.S."/>
        </authorList>
    </citation>
    <scope>NUCLEOTIDE SEQUENCE [LARGE SCALE GENOMIC DNA]</scope>
    <source>
        <strain evidence="5">CCMP 1328</strain>
    </source>
</reference>
<evidence type="ECO:0000259" key="3">
    <source>
        <dbReference type="PROSITE" id="PS50004"/>
    </source>
</evidence>
<keyword evidence="2" id="KW-0106">Calcium</keyword>
<evidence type="ECO:0000313" key="5">
    <source>
        <dbReference type="Proteomes" id="UP000324585"/>
    </source>
</evidence>
<evidence type="ECO:0000256" key="1">
    <source>
        <dbReference type="ARBA" id="ARBA00022723"/>
    </source>
</evidence>
<dbReference type="PROSITE" id="PS50004">
    <property type="entry name" value="C2"/>
    <property type="match status" value="1"/>
</dbReference>
<dbReference type="OrthoDB" id="423283at2759"/>
<keyword evidence="1" id="KW-0479">Metal-binding</keyword>
<feature type="domain" description="C2" evidence="3">
    <location>
        <begin position="1"/>
        <end position="109"/>
    </location>
</feature>
<proteinExistence type="predicted"/>